<proteinExistence type="predicted"/>
<dbReference type="EMBL" id="WJYN01000009">
    <property type="protein sequence ID" value="MRT01057.1"/>
    <property type="molecule type" value="Genomic_DNA"/>
</dbReference>
<gene>
    <name evidence="3" type="ORF">GJQ57_20640</name>
</gene>
<evidence type="ECO:0000256" key="1">
    <source>
        <dbReference type="SAM" id="Phobius"/>
    </source>
</evidence>
<dbReference type="AlphaFoldDB" id="A0A7X2HR54"/>
<keyword evidence="1" id="KW-1133">Transmembrane helix</keyword>
<dbReference type="RefSeq" id="WP_154208348.1">
    <property type="nucleotide sequence ID" value="NZ_WJYN01000009.1"/>
</dbReference>
<evidence type="ECO:0000259" key="2">
    <source>
        <dbReference type="Pfam" id="PF13681"/>
    </source>
</evidence>
<dbReference type="InterPro" id="IPR025205">
    <property type="entry name" value="PilX/PilW_C"/>
</dbReference>
<dbReference type="Proteomes" id="UP000441032">
    <property type="component" value="Unassembled WGS sequence"/>
</dbReference>
<accession>A0A7X2HR54</accession>
<evidence type="ECO:0000313" key="3">
    <source>
        <dbReference type="EMBL" id="MRT01057.1"/>
    </source>
</evidence>
<keyword evidence="1" id="KW-0472">Membrane</keyword>
<dbReference type="Pfam" id="PF13681">
    <property type="entry name" value="PilX"/>
    <property type="match status" value="1"/>
</dbReference>
<feature type="domain" description="PilX/PilW C-terminal" evidence="2">
    <location>
        <begin position="131"/>
        <end position="198"/>
    </location>
</feature>
<evidence type="ECO:0000313" key="4">
    <source>
        <dbReference type="Proteomes" id="UP000441032"/>
    </source>
</evidence>
<name>A0A7X2HR54_RALPI</name>
<keyword evidence="1" id="KW-0812">Transmembrane</keyword>
<organism evidence="3 4">
    <name type="scientific">Ralstonia pickettii</name>
    <name type="common">Burkholderia pickettii</name>
    <dbReference type="NCBI Taxonomy" id="329"/>
    <lineage>
        <taxon>Bacteria</taxon>
        <taxon>Pseudomonadati</taxon>
        <taxon>Pseudomonadota</taxon>
        <taxon>Betaproteobacteria</taxon>
        <taxon>Burkholderiales</taxon>
        <taxon>Burkholderiaceae</taxon>
        <taxon>Ralstonia</taxon>
    </lineage>
</organism>
<reference evidence="3 4" key="1">
    <citation type="submission" date="2019-11" db="EMBL/GenBank/DDBJ databases">
        <title>Phenotypic characterization of an OXA-22 and OXA-60 co-producing Ralstonia pickettii clinical strain.</title>
        <authorList>
            <person name="He F."/>
        </authorList>
    </citation>
    <scope>NUCLEOTIDE SEQUENCE [LARGE SCALE GENOMIC DNA]</scope>
    <source>
        <strain evidence="3 4">PSLESD1</strain>
    </source>
</reference>
<protein>
    <submittedName>
        <fullName evidence="3">Pilus assembly protein PilZ</fullName>
    </submittedName>
</protein>
<feature type="transmembrane region" description="Helical" evidence="1">
    <location>
        <begin position="12"/>
        <end position="34"/>
    </location>
</feature>
<sequence>MLIQHTSPRGFSIIAVTGALIIISLLTVTALQLAQDHLRRAVLSADYAVALQAAESALAAGECELAVATRTPIRRNCPVTVDAARVAALDPITLAGFVPGLCGEGTEAGLCWPLQSQSASKLADLIENGSRSVTVTTTEQRDGRTATPARYVIEPIPDALPGQWIQAGAERAPSLFRITAAGFGVNPQINVLLQTVFRPLANEP</sequence>
<comment type="caution">
    <text evidence="3">The sequence shown here is derived from an EMBL/GenBank/DDBJ whole genome shotgun (WGS) entry which is preliminary data.</text>
</comment>